<dbReference type="RefSeq" id="WP_106291450.1">
    <property type="nucleotide sequence ID" value="NZ_PVTH01000002.1"/>
</dbReference>
<dbReference type="InterPro" id="IPR025563">
    <property type="entry name" value="DUF4286"/>
</dbReference>
<evidence type="ECO:0000313" key="2">
    <source>
        <dbReference type="Proteomes" id="UP000238034"/>
    </source>
</evidence>
<dbReference type="AlphaFoldDB" id="A0A2T0U8S9"/>
<protein>
    <submittedName>
        <fullName evidence="1">Uncharacterized protein DUF4286</fullName>
    </submittedName>
</protein>
<evidence type="ECO:0000313" key="1">
    <source>
        <dbReference type="EMBL" id="PRY54333.1"/>
    </source>
</evidence>
<dbReference type="EMBL" id="PVTH01000002">
    <property type="protein sequence ID" value="PRY54333.1"/>
    <property type="molecule type" value="Genomic_DNA"/>
</dbReference>
<accession>A0A2T0U8S9</accession>
<dbReference type="Pfam" id="PF14114">
    <property type="entry name" value="DUF4286"/>
    <property type="match status" value="1"/>
</dbReference>
<gene>
    <name evidence="1" type="ORF">B0I27_10299</name>
</gene>
<proteinExistence type="predicted"/>
<reference evidence="1 2" key="1">
    <citation type="submission" date="2018-03" db="EMBL/GenBank/DDBJ databases">
        <title>Genomic Encyclopedia of Type Strains, Phase III (KMG-III): the genomes of soil and plant-associated and newly described type strains.</title>
        <authorList>
            <person name="Whitman W."/>
        </authorList>
    </citation>
    <scope>NUCLEOTIDE SEQUENCE [LARGE SCALE GENOMIC DNA]</scope>
    <source>
        <strain evidence="1 2">CGMCC 1.9313</strain>
    </source>
</reference>
<name>A0A2T0U8S9_9SPHI</name>
<sequence length="100" mass="11508">MVLYNLTIIVDETVNEEWQSWVKTAFIPKISETNLFISHRLLKVLNSPNEGITYCLQFVADNPGKYETFASDHAPAIMDLHTQKFGNKCLSFSSLMEYME</sequence>
<comment type="caution">
    <text evidence="1">The sequence shown here is derived from an EMBL/GenBank/DDBJ whole genome shotgun (WGS) entry which is preliminary data.</text>
</comment>
<dbReference type="Proteomes" id="UP000238034">
    <property type="component" value="Unassembled WGS sequence"/>
</dbReference>
<keyword evidence="2" id="KW-1185">Reference proteome</keyword>
<dbReference type="OrthoDB" id="1121837at2"/>
<organism evidence="1 2">
    <name type="scientific">Arcticibacter pallidicorallinus</name>
    <dbReference type="NCBI Taxonomy" id="1259464"/>
    <lineage>
        <taxon>Bacteria</taxon>
        <taxon>Pseudomonadati</taxon>
        <taxon>Bacteroidota</taxon>
        <taxon>Sphingobacteriia</taxon>
        <taxon>Sphingobacteriales</taxon>
        <taxon>Sphingobacteriaceae</taxon>
        <taxon>Arcticibacter</taxon>
    </lineage>
</organism>